<reference evidence="2" key="1">
    <citation type="journal article" date="2011" name="PLoS Genet.">
        <title>Genomic analysis of the necrotrophic fungal pathogens Sclerotinia sclerotiorum and Botrytis cinerea.</title>
        <authorList>
            <person name="Amselem J."/>
            <person name="Cuomo C.A."/>
            <person name="van Kan J.A."/>
            <person name="Viaud M."/>
            <person name="Benito E.P."/>
            <person name="Couloux A."/>
            <person name="Coutinho P.M."/>
            <person name="de Vries R.P."/>
            <person name="Dyer P.S."/>
            <person name="Fillinger S."/>
            <person name="Fournier E."/>
            <person name="Gout L."/>
            <person name="Hahn M."/>
            <person name="Kohn L."/>
            <person name="Lapalu N."/>
            <person name="Plummer K.M."/>
            <person name="Pradier J.M."/>
            <person name="Quevillon E."/>
            <person name="Sharon A."/>
            <person name="Simon A."/>
            <person name="ten Have A."/>
            <person name="Tudzynski B."/>
            <person name="Tudzynski P."/>
            <person name="Wincker P."/>
            <person name="Andrew M."/>
            <person name="Anthouard V."/>
            <person name="Beever R.E."/>
            <person name="Beffa R."/>
            <person name="Benoit I."/>
            <person name="Bouzid O."/>
            <person name="Brault B."/>
            <person name="Chen Z."/>
            <person name="Choquer M."/>
            <person name="Collemare J."/>
            <person name="Cotton P."/>
            <person name="Danchin E.G."/>
            <person name="Da Silva C."/>
            <person name="Gautier A."/>
            <person name="Giraud C."/>
            <person name="Giraud T."/>
            <person name="Gonzalez C."/>
            <person name="Grossetete S."/>
            <person name="Guldener U."/>
            <person name="Henrissat B."/>
            <person name="Howlett B.J."/>
            <person name="Kodira C."/>
            <person name="Kretschmer M."/>
            <person name="Lappartient A."/>
            <person name="Leroch M."/>
            <person name="Levis C."/>
            <person name="Mauceli E."/>
            <person name="Neuveglise C."/>
            <person name="Oeser B."/>
            <person name="Pearson M."/>
            <person name="Poulain J."/>
            <person name="Poussereau N."/>
            <person name="Quesneville H."/>
            <person name="Rascle C."/>
            <person name="Schumacher J."/>
            <person name="Segurens B."/>
            <person name="Sexton A."/>
            <person name="Silva E."/>
            <person name="Sirven C."/>
            <person name="Soanes D.M."/>
            <person name="Talbot N.J."/>
            <person name="Templeton M."/>
            <person name="Yandava C."/>
            <person name="Yarden O."/>
            <person name="Zeng Q."/>
            <person name="Rollins J.A."/>
            <person name="Lebrun M.H."/>
            <person name="Dickman M."/>
        </authorList>
    </citation>
    <scope>NUCLEOTIDE SEQUENCE [LARGE SCALE GENOMIC DNA]</scope>
    <source>
        <strain evidence="2">T4</strain>
    </source>
</reference>
<dbReference type="EMBL" id="FQ790359">
    <property type="protein sequence ID" value="CCD56361.1"/>
    <property type="molecule type" value="Genomic_DNA"/>
</dbReference>
<organism evidence="1 2">
    <name type="scientific">Botryotinia fuckeliana (strain T4)</name>
    <name type="common">Noble rot fungus</name>
    <name type="synonym">Botrytis cinerea</name>
    <dbReference type="NCBI Taxonomy" id="999810"/>
    <lineage>
        <taxon>Eukaryota</taxon>
        <taxon>Fungi</taxon>
        <taxon>Dikarya</taxon>
        <taxon>Ascomycota</taxon>
        <taxon>Pezizomycotina</taxon>
        <taxon>Leotiomycetes</taxon>
        <taxon>Helotiales</taxon>
        <taxon>Sclerotiniaceae</taxon>
        <taxon>Botrytis</taxon>
    </lineage>
</organism>
<protein>
    <submittedName>
        <fullName evidence="1">Uncharacterized protein</fullName>
    </submittedName>
</protein>
<dbReference type="AlphaFoldDB" id="G2YXC3"/>
<gene>
    <name evidence="1" type="ORF">BofuT4_uP149710.1</name>
</gene>
<sequence length="83" mass="9515">MTLKSGLLTRVELEELREFWKTWKEGELARKTNSDELGLLKAYKITSDANQTDISKKICDSTKGNQRLEEELEAVKSCIPVKK</sequence>
<accession>G2YXC3</accession>
<dbReference type="Proteomes" id="UP000008177">
    <property type="component" value="Unplaced contigs"/>
</dbReference>
<name>G2YXC3_BOTF4</name>
<evidence type="ECO:0000313" key="2">
    <source>
        <dbReference type="Proteomes" id="UP000008177"/>
    </source>
</evidence>
<proteinExistence type="predicted"/>
<dbReference type="HOGENOM" id="CLU_2542327_0_0_1"/>
<evidence type="ECO:0000313" key="1">
    <source>
        <dbReference type="EMBL" id="CCD56361.1"/>
    </source>
</evidence>
<dbReference type="InParanoid" id="G2YXC3"/>